<accession>A0A4Q2TZ33</accession>
<dbReference type="AlphaFoldDB" id="A0A4Q2TZ33"/>
<dbReference type="OrthoDB" id="7352402at2"/>
<dbReference type="CDD" id="cd00093">
    <property type="entry name" value="HTH_XRE"/>
    <property type="match status" value="1"/>
</dbReference>
<dbReference type="GO" id="GO:0003677">
    <property type="term" value="F:DNA binding"/>
    <property type="evidence" value="ECO:0007669"/>
    <property type="project" value="InterPro"/>
</dbReference>
<organism evidence="1 2">
    <name type="scientific">Lichenibacterium minor</name>
    <dbReference type="NCBI Taxonomy" id="2316528"/>
    <lineage>
        <taxon>Bacteria</taxon>
        <taxon>Pseudomonadati</taxon>
        <taxon>Pseudomonadota</taxon>
        <taxon>Alphaproteobacteria</taxon>
        <taxon>Hyphomicrobiales</taxon>
        <taxon>Lichenihabitantaceae</taxon>
        <taxon>Lichenibacterium</taxon>
    </lineage>
</organism>
<dbReference type="InterPro" id="IPR001387">
    <property type="entry name" value="Cro/C1-type_HTH"/>
</dbReference>
<name>A0A4Q2TZ33_9HYPH</name>
<evidence type="ECO:0000313" key="1">
    <source>
        <dbReference type="EMBL" id="RYC29383.1"/>
    </source>
</evidence>
<dbReference type="Proteomes" id="UP000290759">
    <property type="component" value="Unassembled WGS sequence"/>
</dbReference>
<gene>
    <name evidence="1" type="ORF">D3273_24270</name>
</gene>
<dbReference type="InterPro" id="IPR010982">
    <property type="entry name" value="Lambda_DNA-bd_dom_sf"/>
</dbReference>
<dbReference type="InterPro" id="IPR015060">
    <property type="entry name" value="Aca2_YdiL-like"/>
</dbReference>
<keyword evidence="2" id="KW-1185">Reference proteome</keyword>
<proteinExistence type="predicted"/>
<sequence>MSNDEEDTVELPKLQELMAAAAIARCLMPERLRGHEIKAMRKILRMTLAELADGMDSKTAVETVSRWESDAQPMGGYAEKVLRLLVCERLHEKAPGIAYDGAMISALKQIDPWRADPNYDLPAIEIELMLLKQNGHVEEAWAA</sequence>
<protein>
    <submittedName>
        <fullName evidence="1">DUF1870 family protein</fullName>
    </submittedName>
</protein>
<reference evidence="1 2" key="1">
    <citation type="submission" date="2018-12" db="EMBL/GenBank/DDBJ databases">
        <authorList>
            <person name="Grouzdev D.S."/>
            <person name="Krutkina M.S."/>
        </authorList>
    </citation>
    <scope>NUCLEOTIDE SEQUENCE [LARGE SCALE GENOMIC DNA]</scope>
    <source>
        <strain evidence="1 2">RmlP026</strain>
    </source>
</reference>
<dbReference type="SUPFAM" id="SSF47413">
    <property type="entry name" value="lambda repressor-like DNA-binding domains"/>
    <property type="match status" value="1"/>
</dbReference>
<dbReference type="Gene3D" id="1.10.260.40">
    <property type="entry name" value="lambda repressor-like DNA-binding domains"/>
    <property type="match status" value="1"/>
</dbReference>
<dbReference type="EMBL" id="QYBB01000055">
    <property type="protein sequence ID" value="RYC29383.1"/>
    <property type="molecule type" value="Genomic_DNA"/>
</dbReference>
<dbReference type="Pfam" id="PF08965">
    <property type="entry name" value="Aca2_YdiL"/>
    <property type="match status" value="1"/>
</dbReference>
<reference evidence="1 2" key="2">
    <citation type="submission" date="2019-02" db="EMBL/GenBank/DDBJ databases">
        <title>'Lichenibacterium ramalinii' gen. nov. sp. nov., 'Lichenibacterium minor' gen. nov. sp. nov.</title>
        <authorList>
            <person name="Pankratov T."/>
        </authorList>
    </citation>
    <scope>NUCLEOTIDE SEQUENCE [LARGE SCALE GENOMIC DNA]</scope>
    <source>
        <strain evidence="1 2">RmlP026</strain>
    </source>
</reference>
<evidence type="ECO:0000313" key="2">
    <source>
        <dbReference type="Proteomes" id="UP000290759"/>
    </source>
</evidence>
<comment type="caution">
    <text evidence="1">The sequence shown here is derived from an EMBL/GenBank/DDBJ whole genome shotgun (WGS) entry which is preliminary data.</text>
</comment>